<dbReference type="GO" id="GO:0004416">
    <property type="term" value="F:hydroxyacylglutathione hydrolase activity"/>
    <property type="evidence" value="ECO:0007669"/>
    <property type="project" value="UniProtKB-EC"/>
</dbReference>
<dbReference type="EC" id="3.1.2.6" evidence="5"/>
<dbReference type="HAMAP" id="MF_01374">
    <property type="entry name" value="Glyoxalase_2"/>
    <property type="match status" value="1"/>
</dbReference>
<dbReference type="PANTHER" id="PTHR11935:SF94">
    <property type="entry name" value="TENZING NORGAY, ISOFORM C"/>
    <property type="match status" value="1"/>
</dbReference>
<dbReference type="InterPro" id="IPR036866">
    <property type="entry name" value="RibonucZ/Hydroxyglut_hydro"/>
</dbReference>
<dbReference type="AlphaFoldDB" id="A0A087UJA2"/>
<evidence type="ECO:0000259" key="10">
    <source>
        <dbReference type="SMART" id="SM00849"/>
    </source>
</evidence>
<dbReference type="GO" id="GO:0046872">
    <property type="term" value="F:metal ion binding"/>
    <property type="evidence" value="ECO:0007669"/>
    <property type="project" value="UniProtKB-KW"/>
</dbReference>
<evidence type="ECO:0000256" key="5">
    <source>
        <dbReference type="ARBA" id="ARBA00011917"/>
    </source>
</evidence>
<dbReference type="GO" id="GO:0019243">
    <property type="term" value="P:methylglyoxal catabolic process to D-lactate via S-lactoyl-glutathione"/>
    <property type="evidence" value="ECO:0007669"/>
    <property type="project" value="InterPro"/>
</dbReference>
<sequence length="258" mass="28483">MKIKILSALDDNYMYLIIDEKTKKAGIVDPVEPKKVLQAVSEEGVELTTVLTTHHHWDHAGGNAELIKLKSGLEVYGGDANIIGLTRKLSHDDEFHIGSLVVKSLLTPCHTRGHVCYFVEDSSQGPPAVFTGDTLFSAGCGKFFEGTAEQMYEALIKILGSLPDNTEVYCGHEYTAKNLLYAAHVEPGNIAIHDRLKWAKTKRAAGEPTVPSTIGNEKTFNPFMRVQEPDVLKHTGQNDPILVMQALRNEKNNFSARI</sequence>
<dbReference type="GO" id="GO:0031123">
    <property type="term" value="P:RNA 3'-end processing"/>
    <property type="evidence" value="ECO:0007669"/>
    <property type="project" value="UniProtKB-ARBA"/>
</dbReference>
<evidence type="ECO:0000256" key="1">
    <source>
        <dbReference type="ARBA" id="ARBA00001623"/>
    </source>
</evidence>
<dbReference type="Pfam" id="PF16123">
    <property type="entry name" value="HAGH_C"/>
    <property type="match status" value="1"/>
</dbReference>
<dbReference type="Gene3D" id="3.60.15.10">
    <property type="entry name" value="Ribonuclease Z/Hydroxyacylglutathione hydrolase-like"/>
    <property type="match status" value="1"/>
</dbReference>
<keyword evidence="7 11" id="KW-0378">Hydrolase</keyword>
<comment type="catalytic activity">
    <reaction evidence="1">
        <text>an S-(2-hydroxyacyl)glutathione + H2O = a 2-hydroxy carboxylate + glutathione + H(+)</text>
        <dbReference type="Rhea" id="RHEA:21864"/>
        <dbReference type="ChEBI" id="CHEBI:15377"/>
        <dbReference type="ChEBI" id="CHEBI:15378"/>
        <dbReference type="ChEBI" id="CHEBI:57925"/>
        <dbReference type="ChEBI" id="CHEBI:58896"/>
        <dbReference type="ChEBI" id="CHEBI:71261"/>
        <dbReference type="EC" id="3.1.2.6"/>
    </reaction>
</comment>
<keyword evidence="8" id="KW-0862">Zinc</keyword>
<comment type="similarity">
    <text evidence="4">Belongs to the metallo-beta-lactamase superfamily. Glyoxalase II family.</text>
</comment>
<dbReference type="STRING" id="407821.A0A087UJA2"/>
<dbReference type="OrthoDB" id="515692at2759"/>
<proteinExistence type="inferred from homology"/>
<evidence type="ECO:0000256" key="9">
    <source>
        <dbReference type="ARBA" id="ARBA00031044"/>
    </source>
</evidence>
<comment type="cofactor">
    <cofactor evidence="2">
        <name>Zn(2+)</name>
        <dbReference type="ChEBI" id="CHEBI:29105"/>
    </cofactor>
</comment>
<dbReference type="SMART" id="SM00849">
    <property type="entry name" value="Lactamase_B"/>
    <property type="match status" value="1"/>
</dbReference>
<dbReference type="EMBL" id="KK120065">
    <property type="protein sequence ID" value="KFM77441.1"/>
    <property type="molecule type" value="Genomic_DNA"/>
</dbReference>
<gene>
    <name evidence="11" type="ORF">X975_09708</name>
</gene>
<dbReference type="PIRSF" id="PIRSF005457">
    <property type="entry name" value="Glx"/>
    <property type="match status" value="1"/>
</dbReference>
<dbReference type="OMA" id="NYIWLLQ"/>
<organism evidence="11 12">
    <name type="scientific">Stegodyphus mimosarum</name>
    <name type="common">African social velvet spider</name>
    <dbReference type="NCBI Taxonomy" id="407821"/>
    <lineage>
        <taxon>Eukaryota</taxon>
        <taxon>Metazoa</taxon>
        <taxon>Ecdysozoa</taxon>
        <taxon>Arthropoda</taxon>
        <taxon>Chelicerata</taxon>
        <taxon>Arachnida</taxon>
        <taxon>Araneae</taxon>
        <taxon>Araneomorphae</taxon>
        <taxon>Entelegynae</taxon>
        <taxon>Eresoidea</taxon>
        <taxon>Eresidae</taxon>
        <taxon>Stegodyphus</taxon>
    </lineage>
</organism>
<dbReference type="Proteomes" id="UP000054359">
    <property type="component" value="Unassembled WGS sequence"/>
</dbReference>
<name>A0A087UJA2_STEMI</name>
<dbReference type="Pfam" id="PF00753">
    <property type="entry name" value="Lactamase_B"/>
    <property type="match status" value="1"/>
</dbReference>
<dbReference type="InterPro" id="IPR035680">
    <property type="entry name" value="Clx_II_MBL"/>
</dbReference>
<feature type="domain" description="Metallo-beta-lactamase" evidence="10">
    <location>
        <begin position="11"/>
        <end position="172"/>
    </location>
</feature>
<protein>
    <recommendedName>
        <fullName evidence="5">hydroxyacylglutathione hydrolase</fullName>
        <ecNumber evidence="5">3.1.2.6</ecNumber>
    </recommendedName>
    <alternativeName>
        <fullName evidence="9">Glyoxalase II</fullName>
    </alternativeName>
</protein>
<dbReference type="InterPro" id="IPR032282">
    <property type="entry name" value="HAGH_C"/>
</dbReference>
<evidence type="ECO:0000256" key="6">
    <source>
        <dbReference type="ARBA" id="ARBA00022723"/>
    </source>
</evidence>
<dbReference type="InterPro" id="IPR001279">
    <property type="entry name" value="Metallo-B-lactamas"/>
</dbReference>
<dbReference type="InterPro" id="IPR017782">
    <property type="entry name" value="Hydroxyacylglutathione_Hdrlase"/>
</dbReference>
<feature type="non-terminal residue" evidence="11">
    <location>
        <position position="258"/>
    </location>
</feature>
<evidence type="ECO:0000256" key="2">
    <source>
        <dbReference type="ARBA" id="ARBA00001947"/>
    </source>
</evidence>
<dbReference type="SUPFAM" id="SSF56281">
    <property type="entry name" value="Metallo-hydrolase/oxidoreductase"/>
    <property type="match status" value="1"/>
</dbReference>
<evidence type="ECO:0000313" key="12">
    <source>
        <dbReference type="Proteomes" id="UP000054359"/>
    </source>
</evidence>
<evidence type="ECO:0000313" key="11">
    <source>
        <dbReference type="EMBL" id="KFM77441.1"/>
    </source>
</evidence>
<dbReference type="PANTHER" id="PTHR11935">
    <property type="entry name" value="BETA LACTAMASE DOMAIN"/>
    <property type="match status" value="1"/>
</dbReference>
<dbReference type="NCBIfam" id="TIGR03413">
    <property type="entry name" value="GSH_gloB"/>
    <property type="match status" value="1"/>
</dbReference>
<accession>A0A087UJA2</accession>
<keyword evidence="12" id="KW-1185">Reference proteome</keyword>
<dbReference type="CDD" id="cd07723">
    <property type="entry name" value="hydroxyacylglutathione_hydrolase_MBL-fold"/>
    <property type="match status" value="1"/>
</dbReference>
<comment type="pathway">
    <text evidence="3">Secondary metabolite metabolism; methylglyoxal degradation; (R)-lactate from methylglyoxal: step 2/2.</text>
</comment>
<reference evidence="11 12" key="1">
    <citation type="submission" date="2013-11" db="EMBL/GenBank/DDBJ databases">
        <title>Genome sequencing of Stegodyphus mimosarum.</title>
        <authorList>
            <person name="Bechsgaard J."/>
        </authorList>
    </citation>
    <scope>NUCLEOTIDE SEQUENCE [LARGE SCALE GENOMIC DNA]</scope>
</reference>
<evidence type="ECO:0000256" key="7">
    <source>
        <dbReference type="ARBA" id="ARBA00022801"/>
    </source>
</evidence>
<evidence type="ECO:0000256" key="8">
    <source>
        <dbReference type="ARBA" id="ARBA00022833"/>
    </source>
</evidence>
<keyword evidence="6" id="KW-0479">Metal-binding</keyword>
<dbReference type="FunFam" id="3.60.15.10:FF:000019">
    <property type="entry name" value="Hydroxyacylglutathione hydrolase, mitochondrial"/>
    <property type="match status" value="1"/>
</dbReference>
<evidence type="ECO:0000256" key="3">
    <source>
        <dbReference type="ARBA" id="ARBA00004963"/>
    </source>
</evidence>
<evidence type="ECO:0000256" key="4">
    <source>
        <dbReference type="ARBA" id="ARBA00006759"/>
    </source>
</evidence>